<sequence>MEVDYAVIYEQGEHCMAIDAPQSPVSSPQLTTEMKDYIVSKLEDAPSMVLQLAYSFMSRELNSGRIAGQAPALDKVQNFVKTWRGKSKPDRMEPVLEICRQSMYDGGAAERTSESLLVFCDTQVVDGAVQPALGTGSAANLFELA</sequence>
<accession>A0A6A3ZYV6</accession>
<comment type="caution">
    <text evidence="1">The sequence shown here is derived from an EMBL/GenBank/DDBJ whole genome shotgun (WGS) entry which is preliminary data.</text>
</comment>
<proteinExistence type="predicted"/>
<name>A0A6A3ZYV6_9STRA</name>
<evidence type="ECO:0000313" key="1">
    <source>
        <dbReference type="EMBL" id="KAE9245702.1"/>
    </source>
</evidence>
<dbReference type="Proteomes" id="UP000440367">
    <property type="component" value="Unassembled WGS sequence"/>
</dbReference>
<organism evidence="1 2">
    <name type="scientific">Phytophthora fragariae</name>
    <dbReference type="NCBI Taxonomy" id="53985"/>
    <lineage>
        <taxon>Eukaryota</taxon>
        <taxon>Sar</taxon>
        <taxon>Stramenopiles</taxon>
        <taxon>Oomycota</taxon>
        <taxon>Peronosporomycetes</taxon>
        <taxon>Peronosporales</taxon>
        <taxon>Peronosporaceae</taxon>
        <taxon>Phytophthora</taxon>
    </lineage>
</organism>
<gene>
    <name evidence="1" type="ORF">PF002_g7111</name>
</gene>
<reference evidence="1 2" key="1">
    <citation type="submission" date="2018-08" db="EMBL/GenBank/DDBJ databases">
        <title>Genomic investigation of the strawberry pathogen Phytophthora fragariae indicates pathogenicity is determined by transcriptional variation in three key races.</title>
        <authorList>
            <person name="Adams T.M."/>
            <person name="Armitage A.D."/>
            <person name="Sobczyk M.K."/>
            <person name="Bates H.J."/>
            <person name="Dunwell J.M."/>
            <person name="Nellist C.F."/>
            <person name="Harrison R.J."/>
        </authorList>
    </citation>
    <scope>NUCLEOTIDE SEQUENCE [LARGE SCALE GENOMIC DNA]</scope>
    <source>
        <strain evidence="1 2">BC-1</strain>
    </source>
</reference>
<dbReference type="EMBL" id="QXGD01000258">
    <property type="protein sequence ID" value="KAE9245702.1"/>
    <property type="molecule type" value="Genomic_DNA"/>
</dbReference>
<evidence type="ECO:0000313" key="2">
    <source>
        <dbReference type="Proteomes" id="UP000440367"/>
    </source>
</evidence>
<dbReference type="AlphaFoldDB" id="A0A6A3ZYV6"/>
<protein>
    <submittedName>
        <fullName evidence="1">Uncharacterized protein</fullName>
    </submittedName>
</protein>